<evidence type="ECO:0000259" key="2">
    <source>
        <dbReference type="PROSITE" id="PS51352"/>
    </source>
</evidence>
<dbReference type="PROSITE" id="PS51354">
    <property type="entry name" value="GLUTAREDOXIN_2"/>
    <property type="match status" value="1"/>
</dbReference>
<gene>
    <name evidence="3" type="ORF">GHYDROH2_32610</name>
</gene>
<keyword evidence="4" id="KW-1185">Reference proteome</keyword>
<evidence type="ECO:0000313" key="3">
    <source>
        <dbReference type="EMBL" id="GLI39760.1"/>
    </source>
</evidence>
<reference evidence="3" key="1">
    <citation type="submission" date="2022-12" db="EMBL/GenBank/DDBJ databases">
        <title>Reference genome sequencing for broad-spectrum identification of bacterial and archaeal isolates by mass spectrometry.</title>
        <authorList>
            <person name="Sekiguchi Y."/>
            <person name="Tourlousse D.M."/>
        </authorList>
    </citation>
    <scope>NUCLEOTIDE SEQUENCE</scope>
    <source>
        <strain evidence="3">H2</strain>
    </source>
</reference>
<dbReference type="GO" id="GO:0009055">
    <property type="term" value="F:electron transfer activity"/>
    <property type="evidence" value="ECO:0007669"/>
    <property type="project" value="TreeGrafter"/>
</dbReference>
<dbReference type="SUPFAM" id="SSF52833">
    <property type="entry name" value="Thioredoxin-like"/>
    <property type="match status" value="1"/>
</dbReference>
<feature type="domain" description="Thioredoxin" evidence="2">
    <location>
        <begin position="12"/>
        <end position="124"/>
    </location>
</feature>
<dbReference type="InterPro" id="IPR036249">
    <property type="entry name" value="Thioredoxin-like_sf"/>
</dbReference>
<dbReference type="PANTHER" id="PTHR34386:SF1">
    <property type="entry name" value="GLUTAREDOXIN-LIKE PROTEIN NRDH"/>
    <property type="match status" value="1"/>
</dbReference>
<evidence type="ECO:0000256" key="1">
    <source>
        <dbReference type="SAM" id="SignalP"/>
    </source>
</evidence>
<dbReference type="Proteomes" id="UP001144352">
    <property type="component" value="Unassembled WGS sequence"/>
</dbReference>
<sequence length="126" mass="13953">MKKISAIILLLLFALAAAPSQAAEAPAAGQSKVDATATKQQAYPKIVLYSVAWCPHCKEAKEYFTRNNIPFINKDVELDEKAMDELTKKYKSQGVPVIVIGDDKKVLKGFNPELFEKAVKEIQSKK</sequence>
<feature type="signal peptide" evidence="1">
    <location>
        <begin position="1"/>
        <end position="22"/>
    </location>
</feature>
<dbReference type="AlphaFoldDB" id="A0A9W6G3J7"/>
<dbReference type="GO" id="GO:0045454">
    <property type="term" value="P:cell redox homeostasis"/>
    <property type="evidence" value="ECO:0007669"/>
    <property type="project" value="TreeGrafter"/>
</dbReference>
<dbReference type="Pfam" id="PF00462">
    <property type="entry name" value="Glutaredoxin"/>
    <property type="match status" value="1"/>
</dbReference>
<comment type="caution">
    <text evidence="3">The sequence shown here is derived from an EMBL/GenBank/DDBJ whole genome shotgun (WGS) entry which is preliminary data.</text>
</comment>
<dbReference type="InterPro" id="IPR051548">
    <property type="entry name" value="Grx-like_ET"/>
</dbReference>
<dbReference type="InterPro" id="IPR002109">
    <property type="entry name" value="Glutaredoxin"/>
</dbReference>
<evidence type="ECO:0000313" key="4">
    <source>
        <dbReference type="Proteomes" id="UP001144352"/>
    </source>
</evidence>
<dbReference type="InterPro" id="IPR011911">
    <property type="entry name" value="GlrX_YruB"/>
</dbReference>
<name>A0A9W6G3J7_9BACT</name>
<dbReference type="RefSeq" id="WP_214184595.1">
    <property type="nucleotide sequence ID" value="NZ_BSDS01000002.1"/>
</dbReference>
<dbReference type="Gene3D" id="3.40.30.10">
    <property type="entry name" value="Glutaredoxin"/>
    <property type="match status" value="1"/>
</dbReference>
<dbReference type="CDD" id="cd02976">
    <property type="entry name" value="NrdH"/>
    <property type="match status" value="1"/>
</dbReference>
<protein>
    <submittedName>
        <fullName evidence="3">NrdH-redoxin</fullName>
    </submittedName>
</protein>
<dbReference type="InterPro" id="IPR013766">
    <property type="entry name" value="Thioredoxin_domain"/>
</dbReference>
<feature type="chain" id="PRO_5040828927" evidence="1">
    <location>
        <begin position="23"/>
        <end position="126"/>
    </location>
</feature>
<dbReference type="EMBL" id="BSDS01000002">
    <property type="protein sequence ID" value="GLI39760.1"/>
    <property type="molecule type" value="Genomic_DNA"/>
</dbReference>
<organism evidence="3 4">
    <name type="scientific">Geobacter hydrogenophilus</name>
    <dbReference type="NCBI Taxonomy" id="40983"/>
    <lineage>
        <taxon>Bacteria</taxon>
        <taxon>Pseudomonadati</taxon>
        <taxon>Thermodesulfobacteriota</taxon>
        <taxon>Desulfuromonadia</taxon>
        <taxon>Geobacterales</taxon>
        <taxon>Geobacteraceae</taxon>
        <taxon>Geobacter</taxon>
    </lineage>
</organism>
<dbReference type="NCBIfam" id="TIGR02196">
    <property type="entry name" value="GlrX_YruB"/>
    <property type="match status" value="1"/>
</dbReference>
<dbReference type="PANTHER" id="PTHR34386">
    <property type="entry name" value="GLUTAREDOXIN"/>
    <property type="match status" value="1"/>
</dbReference>
<dbReference type="PROSITE" id="PS51352">
    <property type="entry name" value="THIOREDOXIN_2"/>
    <property type="match status" value="1"/>
</dbReference>
<accession>A0A9W6G3J7</accession>
<keyword evidence="1" id="KW-0732">Signal</keyword>
<proteinExistence type="predicted"/>